<dbReference type="InterPro" id="IPR002347">
    <property type="entry name" value="SDR_fam"/>
</dbReference>
<comment type="similarity">
    <text evidence="1">Belongs to the short-chain dehydrogenases/reductases (SDR) family.</text>
</comment>
<dbReference type="Gene3D" id="3.40.50.720">
    <property type="entry name" value="NAD(P)-binding Rossmann-like Domain"/>
    <property type="match status" value="1"/>
</dbReference>
<feature type="domain" description="Ketoreductase" evidence="3">
    <location>
        <begin position="7"/>
        <end position="187"/>
    </location>
</feature>
<reference evidence="4 5" key="1">
    <citation type="submission" date="2023-02" db="EMBL/GenBank/DDBJ databases">
        <title>Dictyobacter halimunensis sp. nov., a new member of the class Ktedonobacteria from forest soil in a geothermal area.</title>
        <authorList>
            <person name="Rachmania M.K."/>
            <person name="Ningsih F."/>
            <person name="Sakai Y."/>
            <person name="Yabe S."/>
            <person name="Yokota A."/>
            <person name="Sjamsuridzal W."/>
        </authorList>
    </citation>
    <scope>NUCLEOTIDE SEQUENCE [LARGE SCALE GENOMIC DNA]</scope>
    <source>
        <strain evidence="4 5">S3.2.2.5</strain>
    </source>
</reference>
<dbReference type="RefSeq" id="WP_338247970.1">
    <property type="nucleotide sequence ID" value="NZ_BSRI01000001.1"/>
</dbReference>
<dbReference type="EMBL" id="BSRI01000001">
    <property type="protein sequence ID" value="GLV54264.1"/>
    <property type="molecule type" value="Genomic_DNA"/>
</dbReference>
<dbReference type="CDD" id="cd05233">
    <property type="entry name" value="SDR_c"/>
    <property type="match status" value="1"/>
</dbReference>
<sequence>MSSLEGKVALVTGGNSGIGLATASTFHAHGAKVVIAGRDPATLAEATRQLGSEVLAVQADVTRLGDIDHVMARTYETFGKLDILFVNAGIFRGAALEEVDEAAFDEMLNANFKGAYFTVQKALPFLNEPASIIFNGSVNALTGIADSSLYTASKGAIHALSRALAAELVGRGIRVNTITIGPTATHLLTRSGSSQEILQAQDRARINHSPLKRLGQPEEVARVALFLASDDSCSNKCSQTYARIHTTTSFVVAASFPTASMPGHLWSYIRSTAKLTSVSEPIPVTA</sequence>
<dbReference type="SMART" id="SM00822">
    <property type="entry name" value="PKS_KR"/>
    <property type="match status" value="1"/>
</dbReference>
<proteinExistence type="inferred from homology"/>
<protein>
    <submittedName>
        <fullName evidence="4">Oxidoreductase</fullName>
    </submittedName>
</protein>
<dbReference type="InterPro" id="IPR036291">
    <property type="entry name" value="NAD(P)-bd_dom_sf"/>
</dbReference>
<dbReference type="SUPFAM" id="SSF51735">
    <property type="entry name" value="NAD(P)-binding Rossmann-fold domains"/>
    <property type="match status" value="1"/>
</dbReference>
<dbReference type="InterPro" id="IPR057326">
    <property type="entry name" value="KR_dom"/>
</dbReference>
<dbReference type="PRINTS" id="PR00081">
    <property type="entry name" value="GDHRDH"/>
</dbReference>
<gene>
    <name evidence="4" type="ORF">KDH_11120</name>
</gene>
<evidence type="ECO:0000313" key="5">
    <source>
        <dbReference type="Proteomes" id="UP001344906"/>
    </source>
</evidence>
<keyword evidence="2" id="KW-0560">Oxidoreductase</keyword>
<organism evidence="4 5">
    <name type="scientific">Dictyobacter halimunensis</name>
    <dbReference type="NCBI Taxonomy" id="3026934"/>
    <lineage>
        <taxon>Bacteria</taxon>
        <taxon>Bacillati</taxon>
        <taxon>Chloroflexota</taxon>
        <taxon>Ktedonobacteria</taxon>
        <taxon>Ktedonobacterales</taxon>
        <taxon>Dictyobacteraceae</taxon>
        <taxon>Dictyobacter</taxon>
    </lineage>
</organism>
<dbReference type="PRINTS" id="PR00080">
    <property type="entry name" value="SDRFAMILY"/>
</dbReference>
<dbReference type="PROSITE" id="PS00061">
    <property type="entry name" value="ADH_SHORT"/>
    <property type="match status" value="1"/>
</dbReference>
<keyword evidence="5" id="KW-1185">Reference proteome</keyword>
<dbReference type="Pfam" id="PF13561">
    <property type="entry name" value="adh_short_C2"/>
    <property type="match status" value="1"/>
</dbReference>
<comment type="caution">
    <text evidence="4">The sequence shown here is derived from an EMBL/GenBank/DDBJ whole genome shotgun (WGS) entry which is preliminary data.</text>
</comment>
<evidence type="ECO:0000259" key="3">
    <source>
        <dbReference type="SMART" id="SM00822"/>
    </source>
</evidence>
<dbReference type="PANTHER" id="PTHR43669:SF3">
    <property type="entry name" value="ALCOHOL DEHYDROGENASE, PUTATIVE (AFU_ORTHOLOGUE AFUA_3G03445)-RELATED"/>
    <property type="match status" value="1"/>
</dbReference>
<dbReference type="InterPro" id="IPR020904">
    <property type="entry name" value="Sc_DH/Rdtase_CS"/>
</dbReference>
<name>A0ABQ6FJ94_9CHLR</name>
<accession>A0ABQ6FJ94</accession>
<evidence type="ECO:0000256" key="1">
    <source>
        <dbReference type="ARBA" id="ARBA00006484"/>
    </source>
</evidence>
<dbReference type="PANTHER" id="PTHR43669">
    <property type="entry name" value="5-KETO-D-GLUCONATE 5-REDUCTASE"/>
    <property type="match status" value="1"/>
</dbReference>
<dbReference type="Proteomes" id="UP001344906">
    <property type="component" value="Unassembled WGS sequence"/>
</dbReference>
<evidence type="ECO:0000313" key="4">
    <source>
        <dbReference type="EMBL" id="GLV54264.1"/>
    </source>
</evidence>
<evidence type="ECO:0000256" key="2">
    <source>
        <dbReference type="ARBA" id="ARBA00023002"/>
    </source>
</evidence>